<sequence length="550" mass="64202">MYTYQQRLEYARKLKRLHELYVIKDNIHLTYKYKNQNKAIHNAHSLQDKIINSIIDDAVYGNANAIKNIDSTITELMTSTLENERKRIHHKNDKYVNRAVELNTERYSEILTNRINTEAIKLQNKIESELRSGFHNALSEAQTRRALHEKYQDTAKARIKNIIRDSIHTNESNISFINALNEGYNYKVWMNGRSKGKTRAWHRAKLIAPVPIEDYFDIYGSYHAQSMYPGDLHSGAENVANCKCWLRYTNRRPEGLGKTPNTYNIPNTSYLSPQNKTRTNVNNESILAKPIENIKTRISNTNKKVTSKIKQITKKITSKIKTPKANTKNYNHKGKQQKNTKSKIKSIGNNFKNKLLNKKYTKHTTKDGKHTINVKEITGKPKKFRKILIKVKEFHLPENKWRVDVHNYLDYTDCKLFITKNGSTIAITPDGDIISVCANPLKGKRDSGKALLEFAVEHGGTKLDSFDGNFKFYQKCGFEPISWCKFDKDYSPKGWFEKYDEEHVLFFNYTGKKNFYKNKEEFYNLVNPSEDYDAAWKNREKGKVLWRQKK</sequence>
<dbReference type="RefSeq" id="WP_257637940.1">
    <property type="nucleotide sequence ID" value="NZ_FOAK01000003.1"/>
</dbReference>
<accession>A0A1H7IA53</accession>
<dbReference type="AlphaFoldDB" id="A0A1H7IA53"/>
<proteinExistence type="predicted"/>
<dbReference type="Proteomes" id="UP000199506">
    <property type="component" value="Unassembled WGS sequence"/>
</dbReference>
<evidence type="ECO:0000256" key="1">
    <source>
        <dbReference type="SAM" id="MobiDB-lite"/>
    </source>
</evidence>
<feature type="compositionally biased region" description="Polar residues" evidence="1">
    <location>
        <begin position="259"/>
        <end position="277"/>
    </location>
</feature>
<feature type="region of interest" description="Disordered" evidence="1">
    <location>
        <begin position="257"/>
        <end position="277"/>
    </location>
</feature>
<organism evidence="2 3">
    <name type="scientific">Methanobrevibacter gottschalkii</name>
    <dbReference type="NCBI Taxonomy" id="190974"/>
    <lineage>
        <taxon>Archaea</taxon>
        <taxon>Methanobacteriati</taxon>
        <taxon>Methanobacteriota</taxon>
        <taxon>Methanomada group</taxon>
        <taxon>Methanobacteria</taxon>
        <taxon>Methanobacteriales</taxon>
        <taxon>Methanobacteriaceae</taxon>
        <taxon>Methanobrevibacter</taxon>
    </lineage>
</organism>
<evidence type="ECO:0000313" key="3">
    <source>
        <dbReference type="Proteomes" id="UP000199506"/>
    </source>
</evidence>
<evidence type="ECO:0000313" key="2">
    <source>
        <dbReference type="EMBL" id="SEK58712.1"/>
    </source>
</evidence>
<name>A0A1H7IA53_9EURY</name>
<protein>
    <recommendedName>
        <fullName evidence="4">Phage Mu protein F like protein</fullName>
    </recommendedName>
</protein>
<reference evidence="2 3" key="1">
    <citation type="submission" date="2016-10" db="EMBL/GenBank/DDBJ databases">
        <authorList>
            <person name="de Groot N.N."/>
        </authorList>
    </citation>
    <scope>NUCLEOTIDE SEQUENCE [LARGE SCALE GENOMIC DNA]</scope>
    <source>
        <strain evidence="2 3">DSM 11978</strain>
    </source>
</reference>
<dbReference type="STRING" id="190974.SAMN05216439_1170"/>
<evidence type="ECO:0008006" key="4">
    <source>
        <dbReference type="Google" id="ProtNLM"/>
    </source>
</evidence>
<gene>
    <name evidence="2" type="ORF">SAMN05216439_1170</name>
</gene>
<dbReference type="EMBL" id="FOAK01000003">
    <property type="protein sequence ID" value="SEK58712.1"/>
    <property type="molecule type" value="Genomic_DNA"/>
</dbReference>